<dbReference type="PROSITE" id="PS50294">
    <property type="entry name" value="WD_REPEATS_REGION"/>
    <property type="match status" value="2"/>
</dbReference>
<dbReference type="SUPFAM" id="SSF50978">
    <property type="entry name" value="WD40 repeat-like"/>
    <property type="match status" value="1"/>
</dbReference>
<evidence type="ECO:0000256" key="4">
    <source>
        <dbReference type="SAM" id="MobiDB-lite"/>
    </source>
</evidence>
<dbReference type="InterPro" id="IPR045182">
    <property type="entry name" value="JINGUBANG-like"/>
</dbReference>
<evidence type="ECO:0000256" key="2">
    <source>
        <dbReference type="ARBA" id="ARBA00022737"/>
    </source>
</evidence>
<dbReference type="Pfam" id="PF00400">
    <property type="entry name" value="WD40"/>
    <property type="match status" value="4"/>
</dbReference>
<evidence type="ECO:0000256" key="3">
    <source>
        <dbReference type="PROSITE-ProRule" id="PRU00221"/>
    </source>
</evidence>
<feature type="repeat" description="WD" evidence="3">
    <location>
        <begin position="185"/>
        <end position="216"/>
    </location>
</feature>
<dbReference type="InterPro" id="IPR020472">
    <property type="entry name" value="WD40_PAC1"/>
</dbReference>
<evidence type="ECO:0000313" key="5">
    <source>
        <dbReference type="EMBL" id="KAK9683758.1"/>
    </source>
</evidence>
<dbReference type="PROSITE" id="PS50082">
    <property type="entry name" value="WD_REPEATS_2"/>
    <property type="match status" value="3"/>
</dbReference>
<accession>A0AAW1I4B6</accession>
<dbReference type="Gene3D" id="2.130.10.10">
    <property type="entry name" value="YVTN repeat-like/Quinoprotein amine dehydrogenase"/>
    <property type="match status" value="2"/>
</dbReference>
<proteinExistence type="predicted"/>
<evidence type="ECO:0000256" key="1">
    <source>
        <dbReference type="ARBA" id="ARBA00022574"/>
    </source>
</evidence>
<dbReference type="PANTHER" id="PTHR22844">
    <property type="entry name" value="F-BOX AND WD40 DOMAIN PROTEIN"/>
    <property type="match status" value="1"/>
</dbReference>
<gene>
    <name evidence="5" type="ORF">RND81_10G162800</name>
</gene>
<dbReference type="InterPro" id="IPR015943">
    <property type="entry name" value="WD40/YVTN_repeat-like_dom_sf"/>
</dbReference>
<keyword evidence="6" id="KW-1185">Reference proteome</keyword>
<protein>
    <submittedName>
        <fullName evidence="5">Uncharacterized protein</fullName>
    </submittedName>
</protein>
<dbReference type="AlphaFoldDB" id="A0AAW1I4B6"/>
<feature type="compositionally biased region" description="Polar residues" evidence="4">
    <location>
        <begin position="1"/>
        <end position="17"/>
    </location>
</feature>
<dbReference type="EMBL" id="JBDFQZ010000010">
    <property type="protein sequence ID" value="KAK9683758.1"/>
    <property type="molecule type" value="Genomic_DNA"/>
</dbReference>
<feature type="repeat" description="WD" evidence="3">
    <location>
        <begin position="143"/>
        <end position="184"/>
    </location>
</feature>
<dbReference type="InterPro" id="IPR001680">
    <property type="entry name" value="WD40_rpt"/>
</dbReference>
<organism evidence="5 6">
    <name type="scientific">Saponaria officinalis</name>
    <name type="common">Common soapwort</name>
    <name type="synonym">Lychnis saponaria</name>
    <dbReference type="NCBI Taxonomy" id="3572"/>
    <lineage>
        <taxon>Eukaryota</taxon>
        <taxon>Viridiplantae</taxon>
        <taxon>Streptophyta</taxon>
        <taxon>Embryophyta</taxon>
        <taxon>Tracheophyta</taxon>
        <taxon>Spermatophyta</taxon>
        <taxon>Magnoliopsida</taxon>
        <taxon>eudicotyledons</taxon>
        <taxon>Gunneridae</taxon>
        <taxon>Pentapetalae</taxon>
        <taxon>Caryophyllales</taxon>
        <taxon>Caryophyllaceae</taxon>
        <taxon>Caryophylleae</taxon>
        <taxon>Saponaria</taxon>
    </lineage>
</organism>
<feature type="region of interest" description="Disordered" evidence="4">
    <location>
        <begin position="1"/>
        <end position="21"/>
    </location>
</feature>
<keyword evidence="2" id="KW-0677">Repeat</keyword>
<reference evidence="5" key="1">
    <citation type="submission" date="2024-03" db="EMBL/GenBank/DDBJ databases">
        <title>WGS assembly of Saponaria officinalis var. Norfolk2.</title>
        <authorList>
            <person name="Jenkins J."/>
            <person name="Shu S."/>
            <person name="Grimwood J."/>
            <person name="Barry K."/>
            <person name="Goodstein D."/>
            <person name="Schmutz J."/>
            <person name="Leebens-Mack J."/>
            <person name="Osbourn A."/>
        </authorList>
    </citation>
    <scope>NUCLEOTIDE SEQUENCE [LARGE SCALE GENOMIC DNA]</scope>
    <source>
        <strain evidence="5">JIC</strain>
    </source>
</reference>
<name>A0AAW1I4B6_SAPOF</name>
<comment type="caution">
    <text evidence="5">The sequence shown here is derived from an EMBL/GenBank/DDBJ whole genome shotgun (WGS) entry which is preliminary data.</text>
</comment>
<feature type="repeat" description="WD" evidence="3">
    <location>
        <begin position="281"/>
        <end position="310"/>
    </location>
</feature>
<dbReference type="InterPro" id="IPR036322">
    <property type="entry name" value="WD40_repeat_dom_sf"/>
</dbReference>
<dbReference type="PANTHER" id="PTHR22844:SF213">
    <property type="entry name" value="OS01G0232200 PROTEIN"/>
    <property type="match status" value="1"/>
</dbReference>
<dbReference type="Proteomes" id="UP001443914">
    <property type="component" value="Unassembled WGS sequence"/>
</dbReference>
<dbReference type="PRINTS" id="PR00320">
    <property type="entry name" value="GPROTEINBRPT"/>
</dbReference>
<keyword evidence="1 3" id="KW-0853">WD repeat</keyword>
<sequence length="413" mass="45677">MILSPDSSPLVPQNPESKWSPCPPCTPSPLLLHRCISSLRHEGTIFSIVVSRGLVFTGSSSTYICAWQPLDCCEKGYIQSSSAKVRAMIAHDGMLFTSHKDHKIRVWNIISHNSIFKSTKITTLPKISPLKYLISWTNNNNSALQHKDTISCMAFNHAENILYTGSWDKTVKAWCLNSKKCIDSFAAHSDNINNMVINQDGFIFTCSSDGTVKMWNKVCGENFHTLAMTLTFLSYPIYALALTDNSTSQAQRGLLYAGSSDGCINVYEQQNTGQYNHEGCIQGHQFAVLCLVTLGNMVISGSEDALIKIWRRGEGRSYECVGVLEGHKGPIKCLGACLEKENLVMGFLVFSASSDRTFKVWRVRVLPYESMDNNNNNNSNSNNNGDDNGNGLSLSSPALSPSWVEKKLRLSCS</sequence>
<evidence type="ECO:0000313" key="6">
    <source>
        <dbReference type="Proteomes" id="UP001443914"/>
    </source>
</evidence>
<dbReference type="SMART" id="SM00320">
    <property type="entry name" value="WD40"/>
    <property type="match status" value="7"/>
</dbReference>
<feature type="region of interest" description="Disordered" evidence="4">
    <location>
        <begin position="372"/>
        <end position="398"/>
    </location>
</feature>